<dbReference type="AlphaFoldDB" id="A0A386PRP6"/>
<name>A0A386PRP6_9LACO</name>
<evidence type="ECO:0000313" key="3">
    <source>
        <dbReference type="Proteomes" id="UP000267208"/>
    </source>
</evidence>
<dbReference type="Gene3D" id="1.10.357.10">
    <property type="entry name" value="Tetracycline Repressor, domain 2"/>
    <property type="match status" value="1"/>
</dbReference>
<dbReference type="EMBL" id="CP031933">
    <property type="protein sequence ID" value="AYE38614.1"/>
    <property type="molecule type" value="Genomic_DNA"/>
</dbReference>
<evidence type="ECO:0000313" key="2">
    <source>
        <dbReference type="EMBL" id="AYE38614.1"/>
    </source>
</evidence>
<dbReference type="OrthoDB" id="9810250at2"/>
<dbReference type="RefSeq" id="WP_120142852.1">
    <property type="nucleotide sequence ID" value="NZ_CP031933.2"/>
</dbReference>
<keyword evidence="3" id="KW-1185">Reference proteome</keyword>
<gene>
    <name evidence="2" type="ORF">D1B17_08155</name>
</gene>
<dbReference type="InterPro" id="IPR009057">
    <property type="entry name" value="Homeodomain-like_sf"/>
</dbReference>
<dbReference type="InterPro" id="IPR050624">
    <property type="entry name" value="HTH-type_Tx_Regulator"/>
</dbReference>
<dbReference type="PANTHER" id="PTHR43479:SF7">
    <property type="entry name" value="TETR-FAMILY TRANSCRIPTIONAL REGULATOR"/>
    <property type="match status" value="1"/>
</dbReference>
<dbReference type="Proteomes" id="UP000267208">
    <property type="component" value="Chromosome"/>
</dbReference>
<dbReference type="InterPro" id="IPR039532">
    <property type="entry name" value="TetR_C_Firmicutes"/>
</dbReference>
<organism evidence="2 3">
    <name type="scientific">Companilactobacillus zhachilii</name>
    <dbReference type="NCBI Taxonomy" id="2304606"/>
    <lineage>
        <taxon>Bacteria</taxon>
        <taxon>Bacillati</taxon>
        <taxon>Bacillota</taxon>
        <taxon>Bacilli</taxon>
        <taxon>Lactobacillales</taxon>
        <taxon>Lactobacillaceae</taxon>
        <taxon>Companilactobacillus</taxon>
    </lineage>
</organism>
<accession>A0A386PRP6</accession>
<dbReference type="Pfam" id="PF14278">
    <property type="entry name" value="TetR_C_8"/>
    <property type="match status" value="1"/>
</dbReference>
<dbReference type="PANTHER" id="PTHR43479">
    <property type="entry name" value="ACREF/ENVCD OPERON REPRESSOR-RELATED"/>
    <property type="match status" value="1"/>
</dbReference>
<protein>
    <submittedName>
        <fullName evidence="2">TetR/AcrR family transcriptional regulator</fullName>
    </submittedName>
</protein>
<reference evidence="3" key="1">
    <citation type="submission" date="2018-08" db="EMBL/GenBank/DDBJ databases">
        <title>Genome of Lactobacillus sp. HBUAS52074.</title>
        <authorList>
            <person name="Guo Z."/>
            <person name="Zhang Z.D."/>
        </authorList>
    </citation>
    <scope>NUCLEOTIDE SEQUENCE [LARGE SCALE GENOMIC DNA]</scope>
    <source>
        <strain evidence="3">HBUAS52074</strain>
    </source>
</reference>
<proteinExistence type="predicted"/>
<dbReference type="SUPFAM" id="SSF46689">
    <property type="entry name" value="Homeodomain-like"/>
    <property type="match status" value="1"/>
</dbReference>
<feature type="domain" description="Transcriptional regulator TetR C-terminal Firmicutes type" evidence="1">
    <location>
        <begin position="81"/>
        <end position="176"/>
    </location>
</feature>
<dbReference type="KEGG" id="lzh:D1B17_08155"/>
<evidence type="ECO:0000259" key="1">
    <source>
        <dbReference type="Pfam" id="PF14278"/>
    </source>
</evidence>
<sequence length="186" mass="21669">MYSIDEKIQASLLNLMKEKPLDKITIISIADNSNVDRTIVYQKYRDKFAILQVIEDNILNGLDNTTEDTYQLESQKFVSETQILRILEAVNENRETISILLSENGDPRFYEYFVKFLVDKGLKIIDNDPQFNGLDARQKELLVQYLSSALLGLVKYWLLHPEMSAEELNNFFENLFRNGINSFTEQ</sequence>